<dbReference type="PANTHER" id="PTHR47784:SF4">
    <property type="entry name" value="ZN(II)2CYS6 TRANSCRIPTION FACTOR (EUROFUNG)"/>
    <property type="match status" value="1"/>
</dbReference>
<proteinExistence type="predicted"/>
<dbReference type="GO" id="GO:0001228">
    <property type="term" value="F:DNA-binding transcription activator activity, RNA polymerase II-specific"/>
    <property type="evidence" value="ECO:0007669"/>
    <property type="project" value="TreeGrafter"/>
</dbReference>
<dbReference type="EMBL" id="KB706095">
    <property type="protein sequence ID" value="EMR69361.1"/>
    <property type="molecule type" value="Genomic_DNA"/>
</dbReference>
<dbReference type="eggNOG" id="ENOG502RW3N">
    <property type="taxonomic scope" value="Eukaryota"/>
</dbReference>
<protein>
    <submittedName>
        <fullName evidence="1">Putative c6 finger domain-containing protein</fullName>
    </submittedName>
</protein>
<name>M7THD2_EUTLA</name>
<evidence type="ECO:0000313" key="1">
    <source>
        <dbReference type="EMBL" id="EMR69361.1"/>
    </source>
</evidence>
<dbReference type="AlphaFoldDB" id="M7THD2"/>
<keyword evidence="2" id="KW-1185">Reference proteome</keyword>
<organism evidence="1 2">
    <name type="scientific">Eutypa lata (strain UCR-EL1)</name>
    <name type="common">Grapevine dieback disease fungus</name>
    <name type="synonym">Eutypa armeniacae</name>
    <dbReference type="NCBI Taxonomy" id="1287681"/>
    <lineage>
        <taxon>Eukaryota</taxon>
        <taxon>Fungi</taxon>
        <taxon>Dikarya</taxon>
        <taxon>Ascomycota</taxon>
        <taxon>Pezizomycotina</taxon>
        <taxon>Sordariomycetes</taxon>
        <taxon>Xylariomycetidae</taxon>
        <taxon>Xylariales</taxon>
        <taxon>Diatrypaceae</taxon>
        <taxon>Eutypa</taxon>
    </lineage>
</organism>
<dbReference type="PANTHER" id="PTHR47784">
    <property type="entry name" value="STEROL UPTAKE CONTROL PROTEIN 2"/>
    <property type="match status" value="1"/>
</dbReference>
<sequence>MIELAIRDAVTTPYLMDELLAFSAAHKSTLPGGRQSFFASEAKRLQTRASSQFNSAVANVPDDDDWIPTFTFSSLLGQHVLFDTLSSREDLSTVLTKFTRCLGLNRGIRVIASRSWLKAQEQLQLQTRVPSELMHTNEVSTSTSGTMLDSLIARLDKSELRRSSVEVCRHAISVLQYLFNDSQSSDPRDGQRFIAVQIWPVRVLEEYACLLDQRCPEALVILAYYAVLLHRAKDYWVVGGSGKFLIQSISNYLGGYWADWLDWPNRMLQSSE</sequence>
<evidence type="ECO:0000313" key="2">
    <source>
        <dbReference type="Proteomes" id="UP000012174"/>
    </source>
</evidence>
<dbReference type="HOGENOM" id="CLU_024934_2_1_1"/>
<gene>
    <name evidence="1" type="ORF">UCREL1_3613</name>
</gene>
<accession>M7THD2</accession>
<dbReference type="OMA" id="HWHRHLW"/>
<dbReference type="STRING" id="1287681.M7THD2"/>
<dbReference type="KEGG" id="ela:UCREL1_3613"/>
<reference evidence="2" key="1">
    <citation type="journal article" date="2013" name="Genome Announc.">
        <title>Draft genome sequence of the grapevine dieback fungus Eutypa lata UCR-EL1.</title>
        <authorList>
            <person name="Blanco-Ulate B."/>
            <person name="Rolshausen P.E."/>
            <person name="Cantu D."/>
        </authorList>
    </citation>
    <scope>NUCLEOTIDE SEQUENCE [LARGE SCALE GENOMIC DNA]</scope>
    <source>
        <strain evidence="2">UCR-EL1</strain>
    </source>
</reference>
<dbReference type="Proteomes" id="UP000012174">
    <property type="component" value="Unassembled WGS sequence"/>
</dbReference>
<dbReference type="OrthoDB" id="4937900at2759"/>
<dbReference type="InterPro" id="IPR053157">
    <property type="entry name" value="Sterol_Uptake_Regulator"/>
</dbReference>